<reference evidence="3 4" key="1">
    <citation type="submission" date="2012-12" db="EMBL/GenBank/DDBJ databases">
        <title>Whole genome shotgun sequence of Gordonia hirsuta NBRC 16056.</title>
        <authorList>
            <person name="Isaki-Nakamura S."/>
            <person name="Hosoyama A."/>
            <person name="Tsuchikane K."/>
            <person name="Katsumata H."/>
            <person name="Baba S."/>
            <person name="Yamazaki S."/>
            <person name="Fujita N."/>
        </authorList>
    </citation>
    <scope>NUCLEOTIDE SEQUENCE [LARGE SCALE GENOMIC DNA]</scope>
    <source>
        <strain evidence="3 4">NBRC 16056</strain>
    </source>
</reference>
<evidence type="ECO:0000313" key="4">
    <source>
        <dbReference type="Proteomes" id="UP000053405"/>
    </source>
</evidence>
<dbReference type="STRING" id="1121927.GOHSU_59_00120"/>
<gene>
    <name evidence="3" type="ORF">GOHSU_59_00120</name>
</gene>
<evidence type="ECO:0000256" key="1">
    <source>
        <dbReference type="SAM" id="MobiDB-lite"/>
    </source>
</evidence>
<feature type="region of interest" description="Disordered" evidence="1">
    <location>
        <begin position="1"/>
        <end position="95"/>
    </location>
</feature>
<evidence type="ECO:0000259" key="2">
    <source>
        <dbReference type="Pfam" id="PF18970"/>
    </source>
</evidence>
<dbReference type="Pfam" id="PF18970">
    <property type="entry name" value="DUF5709"/>
    <property type="match status" value="1"/>
</dbReference>
<evidence type="ECO:0000313" key="3">
    <source>
        <dbReference type="EMBL" id="GAC58919.1"/>
    </source>
</evidence>
<sequence length="129" mass="14174">MNDETDDDGDFVTEQLQPEDTLEDKELSDVLDRGYSPPDRRPHAHPEHENLSERLSDEEPDVFDDVDAERDPDYPSGDEIGDRRAGRLVAPDLGTERDVDAQMLASDAGVDGAGASAEEAAIHVIDDDQ</sequence>
<feature type="domain" description="DUF5709" evidence="2">
    <location>
        <begin position="79"/>
        <end position="127"/>
    </location>
</feature>
<dbReference type="OrthoDB" id="3212066at2"/>
<dbReference type="eggNOG" id="ENOG5033198">
    <property type="taxonomic scope" value="Bacteria"/>
</dbReference>
<dbReference type="AlphaFoldDB" id="L7LDD4"/>
<organism evidence="3 4">
    <name type="scientific">Gordonia hirsuta DSM 44140 = NBRC 16056</name>
    <dbReference type="NCBI Taxonomy" id="1121927"/>
    <lineage>
        <taxon>Bacteria</taxon>
        <taxon>Bacillati</taxon>
        <taxon>Actinomycetota</taxon>
        <taxon>Actinomycetes</taxon>
        <taxon>Mycobacteriales</taxon>
        <taxon>Gordoniaceae</taxon>
        <taxon>Gordonia</taxon>
    </lineage>
</organism>
<comment type="caution">
    <text evidence="3">The sequence shown here is derived from an EMBL/GenBank/DDBJ whole genome shotgun (WGS) entry which is preliminary data.</text>
</comment>
<dbReference type="RefSeq" id="WP_005943921.1">
    <property type="nucleotide sequence ID" value="NZ_ATVK01000030.1"/>
</dbReference>
<proteinExistence type="predicted"/>
<keyword evidence="4" id="KW-1185">Reference proteome</keyword>
<dbReference type="InterPro" id="IPR043763">
    <property type="entry name" value="DUF5709"/>
</dbReference>
<feature type="compositionally biased region" description="Acidic residues" evidence="1">
    <location>
        <begin position="1"/>
        <end position="11"/>
    </location>
</feature>
<dbReference type="Proteomes" id="UP000053405">
    <property type="component" value="Unassembled WGS sequence"/>
</dbReference>
<accession>L7LDD4</accession>
<protein>
    <recommendedName>
        <fullName evidence="2">DUF5709 domain-containing protein</fullName>
    </recommendedName>
</protein>
<feature type="compositionally biased region" description="Basic and acidic residues" evidence="1">
    <location>
        <begin position="24"/>
        <end position="57"/>
    </location>
</feature>
<name>L7LDD4_9ACTN</name>
<dbReference type="EMBL" id="BANT01000059">
    <property type="protein sequence ID" value="GAC58919.1"/>
    <property type="molecule type" value="Genomic_DNA"/>
</dbReference>
<feature type="compositionally biased region" description="Acidic residues" evidence="1">
    <location>
        <begin position="58"/>
        <end position="70"/>
    </location>
</feature>